<name>A0A6C1TV63_9CORY</name>
<proteinExistence type="predicted"/>
<keyword evidence="9" id="KW-1133">Transmembrane helix</keyword>
<feature type="transmembrane region" description="Helical" evidence="9">
    <location>
        <begin position="105"/>
        <end position="122"/>
    </location>
</feature>
<dbReference type="Gene3D" id="1.20.5.1930">
    <property type="match status" value="1"/>
</dbReference>
<dbReference type="EC" id="2.7.13.3" evidence="2"/>
<accession>A0A6C1TV63</accession>
<evidence type="ECO:0000256" key="7">
    <source>
        <dbReference type="ARBA" id="ARBA00022840"/>
    </source>
</evidence>
<evidence type="ECO:0000313" key="12">
    <source>
        <dbReference type="Proteomes" id="UP000336646"/>
    </source>
</evidence>
<dbReference type="PANTHER" id="PTHR24421">
    <property type="entry name" value="NITRATE/NITRITE SENSOR PROTEIN NARX-RELATED"/>
    <property type="match status" value="1"/>
</dbReference>
<dbReference type="GO" id="GO:0000155">
    <property type="term" value="F:phosphorelay sensor kinase activity"/>
    <property type="evidence" value="ECO:0007669"/>
    <property type="project" value="InterPro"/>
</dbReference>
<keyword evidence="6 11" id="KW-0418">Kinase</keyword>
<keyword evidence="8" id="KW-0902">Two-component regulatory system</keyword>
<dbReference type="AlphaFoldDB" id="A0A6C1TV63"/>
<dbReference type="GO" id="GO:0016020">
    <property type="term" value="C:membrane"/>
    <property type="evidence" value="ECO:0007669"/>
    <property type="project" value="InterPro"/>
</dbReference>
<keyword evidence="3" id="KW-0597">Phosphoprotein</keyword>
<dbReference type="GO" id="GO:0005524">
    <property type="term" value="F:ATP binding"/>
    <property type="evidence" value="ECO:0007669"/>
    <property type="project" value="UniProtKB-KW"/>
</dbReference>
<dbReference type="EMBL" id="RXIR01000023">
    <property type="protein sequence ID" value="TVS27092.1"/>
    <property type="molecule type" value="Genomic_DNA"/>
</dbReference>
<evidence type="ECO:0000259" key="10">
    <source>
        <dbReference type="Pfam" id="PF07730"/>
    </source>
</evidence>
<evidence type="ECO:0000256" key="5">
    <source>
        <dbReference type="ARBA" id="ARBA00022741"/>
    </source>
</evidence>
<dbReference type="CDD" id="cd16917">
    <property type="entry name" value="HATPase_UhpB-NarQ-NarX-like"/>
    <property type="match status" value="1"/>
</dbReference>
<feature type="transmembrane region" description="Helical" evidence="9">
    <location>
        <begin position="12"/>
        <end position="31"/>
    </location>
</feature>
<keyword evidence="5" id="KW-0547">Nucleotide-binding</keyword>
<gene>
    <name evidence="11" type="ORF">EKI59_09515</name>
</gene>
<keyword evidence="7" id="KW-0067">ATP-binding</keyword>
<keyword evidence="9" id="KW-0812">Transmembrane</keyword>
<dbReference type="SUPFAM" id="SSF55874">
    <property type="entry name" value="ATPase domain of HSP90 chaperone/DNA topoisomerase II/histidine kinase"/>
    <property type="match status" value="1"/>
</dbReference>
<evidence type="ECO:0000256" key="9">
    <source>
        <dbReference type="SAM" id="Phobius"/>
    </source>
</evidence>
<comment type="catalytic activity">
    <reaction evidence="1">
        <text>ATP + protein L-histidine = ADP + protein N-phospho-L-histidine.</text>
        <dbReference type="EC" id="2.7.13.3"/>
    </reaction>
</comment>
<dbReference type="OrthoDB" id="227596at2"/>
<dbReference type="InterPro" id="IPR050482">
    <property type="entry name" value="Sensor_HK_TwoCompSys"/>
</dbReference>
<evidence type="ECO:0000256" key="8">
    <source>
        <dbReference type="ARBA" id="ARBA00023012"/>
    </source>
</evidence>
<feature type="transmembrane region" description="Helical" evidence="9">
    <location>
        <begin position="38"/>
        <end position="58"/>
    </location>
</feature>
<dbReference type="InterPro" id="IPR011712">
    <property type="entry name" value="Sig_transdc_His_kin_sub3_dim/P"/>
</dbReference>
<protein>
    <recommendedName>
        <fullName evidence="2">histidine kinase</fullName>
        <ecNumber evidence="2">2.7.13.3</ecNumber>
    </recommendedName>
</protein>
<dbReference type="InterPro" id="IPR036890">
    <property type="entry name" value="HATPase_C_sf"/>
</dbReference>
<evidence type="ECO:0000256" key="1">
    <source>
        <dbReference type="ARBA" id="ARBA00000085"/>
    </source>
</evidence>
<evidence type="ECO:0000313" key="11">
    <source>
        <dbReference type="EMBL" id="TVS27092.1"/>
    </source>
</evidence>
<dbReference type="PANTHER" id="PTHR24421:SF10">
    <property type="entry name" value="NITRATE_NITRITE SENSOR PROTEIN NARQ"/>
    <property type="match status" value="1"/>
</dbReference>
<keyword evidence="4" id="KW-0808">Transferase</keyword>
<dbReference type="GO" id="GO:0046983">
    <property type="term" value="F:protein dimerization activity"/>
    <property type="evidence" value="ECO:0007669"/>
    <property type="project" value="InterPro"/>
</dbReference>
<organism evidence="11 12">
    <name type="scientific">Corynebacterium sanguinis</name>
    <dbReference type="NCBI Taxonomy" id="2594913"/>
    <lineage>
        <taxon>Bacteria</taxon>
        <taxon>Bacillati</taxon>
        <taxon>Actinomycetota</taxon>
        <taxon>Actinomycetes</taxon>
        <taxon>Mycobacteriales</taxon>
        <taxon>Corynebacteriaceae</taxon>
        <taxon>Corynebacterium</taxon>
    </lineage>
</organism>
<dbReference type="RefSeq" id="WP_144690281.1">
    <property type="nucleotide sequence ID" value="NZ_JALXWQ010000004.1"/>
</dbReference>
<evidence type="ECO:0000256" key="4">
    <source>
        <dbReference type="ARBA" id="ARBA00022679"/>
    </source>
</evidence>
<comment type="caution">
    <text evidence="11">The sequence shown here is derived from an EMBL/GenBank/DDBJ whole genome shotgun (WGS) entry which is preliminary data.</text>
</comment>
<feature type="transmembrane region" description="Helical" evidence="9">
    <location>
        <begin position="64"/>
        <end position="93"/>
    </location>
</feature>
<sequence length="367" mass="38515">MPAAAQTSSVFFLRFLDYFCILFVALLLNSAALTTARLAPLGASLAVFLGAWVLWRFIPSPATAVAVAAASTIVLAVGDNALSVMGLWLGFVALARSLGNTASRVFAIIPVVIIVALHLQAGSDPAKILIEFVAACVVSVAGVALGRTVNQIFASEKALRAANVRVRELTLAQERHRLATSLHDNLGHRLTIIAYGIDAVRRIMPTKPDAAAEELRTLRGHVSAALDAMRTTVRAITPLELVDGDLTATCRQLAEWFRGTGVDITLESSLRTPPPEQVATLALVFVQEALTNVVRHAGADTAVITLSDTAVSVADDGSGNDTPPGFGITSLKERAEKIGGNVASEAHGGIDGGFRITLRFPVAGGAR</sequence>
<feature type="domain" description="Signal transduction histidine kinase subgroup 3 dimerisation and phosphoacceptor" evidence="10">
    <location>
        <begin position="174"/>
        <end position="240"/>
    </location>
</feature>
<reference evidence="11 12" key="1">
    <citation type="submission" date="2018-12" db="EMBL/GenBank/DDBJ databases">
        <title>Corynebacterium sanguinis sp. nov., a clinically-associated and environmental corynebacterium.</title>
        <authorList>
            <person name="Gonzales-Siles L."/>
            <person name="Jaen-Luchoro D."/>
            <person name="Cardew S."/>
            <person name="Inganas E."/>
            <person name="Ohlen M."/>
            <person name="Jensie-Markopolous S."/>
            <person name="Pinyeiro-Iglesias B."/>
            <person name="Molin K."/>
            <person name="Skovbjerg S."/>
            <person name="Svensson-Stadler L."/>
            <person name="Funke G."/>
            <person name="Moore E.R.B."/>
        </authorList>
    </citation>
    <scope>NUCLEOTIDE SEQUENCE [LARGE SCALE GENOMIC DNA]</scope>
    <source>
        <strain evidence="11 12">58734</strain>
    </source>
</reference>
<evidence type="ECO:0000256" key="3">
    <source>
        <dbReference type="ARBA" id="ARBA00022553"/>
    </source>
</evidence>
<keyword evidence="9" id="KW-0472">Membrane</keyword>
<dbReference type="Gene3D" id="3.30.565.10">
    <property type="entry name" value="Histidine kinase-like ATPase, C-terminal domain"/>
    <property type="match status" value="1"/>
</dbReference>
<dbReference type="Pfam" id="PF07730">
    <property type="entry name" value="HisKA_3"/>
    <property type="match status" value="1"/>
</dbReference>
<dbReference type="Proteomes" id="UP000336646">
    <property type="component" value="Unassembled WGS sequence"/>
</dbReference>
<evidence type="ECO:0000256" key="6">
    <source>
        <dbReference type="ARBA" id="ARBA00022777"/>
    </source>
</evidence>
<evidence type="ECO:0000256" key="2">
    <source>
        <dbReference type="ARBA" id="ARBA00012438"/>
    </source>
</evidence>
<feature type="transmembrane region" description="Helical" evidence="9">
    <location>
        <begin position="128"/>
        <end position="150"/>
    </location>
</feature>